<dbReference type="AlphaFoldDB" id="A0A644ZUL5"/>
<evidence type="ECO:0000313" key="1">
    <source>
        <dbReference type="EMBL" id="MPM44575.1"/>
    </source>
</evidence>
<protein>
    <submittedName>
        <fullName evidence="1">Uncharacterized protein</fullName>
    </submittedName>
</protein>
<proteinExistence type="predicted"/>
<organism evidence="1">
    <name type="scientific">bioreactor metagenome</name>
    <dbReference type="NCBI Taxonomy" id="1076179"/>
    <lineage>
        <taxon>unclassified sequences</taxon>
        <taxon>metagenomes</taxon>
        <taxon>ecological metagenomes</taxon>
    </lineage>
</organism>
<sequence>MVLNFNPTTALKFYYKDSGYVSGQGASSTWVSVISGVLFGEWKGSFGDRALTAQAMGVKDSATVRTFYHPTVYEKLKKSQVLVVKNADSTAVTSGVADKNNMNVYELWGDVDNIAEENRYMEFRVRRYEGK</sequence>
<reference evidence="1" key="1">
    <citation type="submission" date="2019-08" db="EMBL/GenBank/DDBJ databases">
        <authorList>
            <person name="Kucharzyk K."/>
            <person name="Murdoch R.W."/>
            <person name="Higgins S."/>
            <person name="Loffler F."/>
        </authorList>
    </citation>
    <scope>NUCLEOTIDE SEQUENCE</scope>
</reference>
<name>A0A644ZUL5_9ZZZZ</name>
<accession>A0A644ZUL5</accession>
<gene>
    <name evidence="1" type="ORF">SDC9_91254</name>
</gene>
<comment type="caution">
    <text evidence="1">The sequence shown here is derived from an EMBL/GenBank/DDBJ whole genome shotgun (WGS) entry which is preliminary data.</text>
</comment>
<dbReference type="EMBL" id="VSSQ01010529">
    <property type="protein sequence ID" value="MPM44575.1"/>
    <property type="molecule type" value="Genomic_DNA"/>
</dbReference>